<dbReference type="PANTHER" id="PTHR47245">
    <property type="entry name" value="PEPTIDYLPROLYL ISOMERASE"/>
    <property type="match status" value="1"/>
</dbReference>
<reference evidence="10 11" key="1">
    <citation type="submission" date="2009-01" db="EMBL/GenBank/DDBJ databases">
        <title>Complete sequence of chromosome of Methylobacterium nodulans ORS 2060.</title>
        <authorList>
            <consortium name="US DOE Joint Genome Institute"/>
            <person name="Lucas S."/>
            <person name="Copeland A."/>
            <person name="Lapidus A."/>
            <person name="Glavina del Rio T."/>
            <person name="Dalin E."/>
            <person name="Tice H."/>
            <person name="Bruce D."/>
            <person name="Goodwin L."/>
            <person name="Pitluck S."/>
            <person name="Sims D."/>
            <person name="Brettin T."/>
            <person name="Detter J.C."/>
            <person name="Han C."/>
            <person name="Larimer F."/>
            <person name="Land M."/>
            <person name="Hauser L."/>
            <person name="Kyrpides N."/>
            <person name="Ivanova N."/>
            <person name="Marx C.J."/>
            <person name="Richardson P."/>
        </authorList>
    </citation>
    <scope>NUCLEOTIDE SEQUENCE [LARGE SCALE GENOMIC DNA]</scope>
    <source>
        <strain evidence="11">LMG 21967 / CNCM I-2342 / ORS 2060</strain>
    </source>
</reference>
<protein>
    <recommendedName>
        <fullName evidence="4">Parvulin-like PPIase</fullName>
        <ecNumber evidence="3">5.2.1.8</ecNumber>
    </recommendedName>
    <alternativeName>
        <fullName evidence="6">Peptidyl-prolyl cis-trans isomerase plp</fullName>
    </alternativeName>
    <alternativeName>
        <fullName evidence="7">Rotamase plp</fullName>
    </alternativeName>
</protein>
<dbReference type="KEGG" id="mno:Mnod_2124"/>
<dbReference type="PROSITE" id="PS50198">
    <property type="entry name" value="PPIC_PPIASE_2"/>
    <property type="match status" value="1"/>
</dbReference>
<dbReference type="SUPFAM" id="SSF54534">
    <property type="entry name" value="FKBP-like"/>
    <property type="match status" value="1"/>
</dbReference>
<evidence type="ECO:0000256" key="2">
    <source>
        <dbReference type="ARBA" id="ARBA00007656"/>
    </source>
</evidence>
<dbReference type="InterPro" id="IPR023058">
    <property type="entry name" value="PPIase_PpiC_CS"/>
</dbReference>
<evidence type="ECO:0000256" key="6">
    <source>
        <dbReference type="ARBA" id="ARBA00030642"/>
    </source>
</evidence>
<dbReference type="InterPro" id="IPR000297">
    <property type="entry name" value="PPIase_PpiC"/>
</dbReference>
<accession>B8IUP1</accession>
<dbReference type="InterPro" id="IPR027304">
    <property type="entry name" value="Trigger_fact/SurA_dom_sf"/>
</dbReference>
<dbReference type="InterPro" id="IPR050245">
    <property type="entry name" value="PrsA_foldase"/>
</dbReference>
<dbReference type="GO" id="GO:0003755">
    <property type="term" value="F:peptidyl-prolyl cis-trans isomerase activity"/>
    <property type="evidence" value="ECO:0007669"/>
    <property type="project" value="UniProtKB-KW"/>
</dbReference>
<keyword evidence="11" id="KW-1185">Reference proteome</keyword>
<gene>
    <name evidence="10" type="ordered locus">Mnod_2124</name>
</gene>
<dbReference type="EMBL" id="CP001349">
    <property type="protein sequence ID" value="ACL57109.1"/>
    <property type="molecule type" value="Genomic_DNA"/>
</dbReference>
<evidence type="ECO:0000313" key="10">
    <source>
        <dbReference type="EMBL" id="ACL57109.1"/>
    </source>
</evidence>
<evidence type="ECO:0000256" key="7">
    <source>
        <dbReference type="ARBA" id="ARBA00031484"/>
    </source>
</evidence>
<evidence type="ECO:0000256" key="5">
    <source>
        <dbReference type="ARBA" id="ARBA00023110"/>
    </source>
</evidence>
<keyword evidence="5 8" id="KW-0697">Rotamase</keyword>
<organism evidence="10 11">
    <name type="scientific">Methylobacterium nodulans (strain LMG 21967 / CNCM I-2342 / ORS 2060)</name>
    <dbReference type="NCBI Taxonomy" id="460265"/>
    <lineage>
        <taxon>Bacteria</taxon>
        <taxon>Pseudomonadati</taxon>
        <taxon>Pseudomonadota</taxon>
        <taxon>Alphaproteobacteria</taxon>
        <taxon>Hyphomicrobiales</taxon>
        <taxon>Methylobacteriaceae</taxon>
        <taxon>Methylobacterium</taxon>
    </lineage>
</organism>
<dbReference type="EC" id="5.2.1.8" evidence="3"/>
<dbReference type="AlphaFoldDB" id="B8IUP1"/>
<proteinExistence type="inferred from homology"/>
<evidence type="ECO:0000256" key="4">
    <source>
        <dbReference type="ARBA" id="ARBA00018370"/>
    </source>
</evidence>
<dbReference type="InterPro" id="IPR046357">
    <property type="entry name" value="PPIase_dom_sf"/>
</dbReference>
<comment type="catalytic activity">
    <reaction evidence="1">
        <text>[protein]-peptidylproline (omega=180) = [protein]-peptidylproline (omega=0)</text>
        <dbReference type="Rhea" id="RHEA:16237"/>
        <dbReference type="Rhea" id="RHEA-COMP:10747"/>
        <dbReference type="Rhea" id="RHEA-COMP:10748"/>
        <dbReference type="ChEBI" id="CHEBI:83833"/>
        <dbReference type="ChEBI" id="CHEBI:83834"/>
        <dbReference type="EC" id="5.2.1.8"/>
    </reaction>
</comment>
<dbReference type="eggNOG" id="COG0760">
    <property type="taxonomic scope" value="Bacteria"/>
</dbReference>
<dbReference type="PANTHER" id="PTHR47245:SF2">
    <property type="entry name" value="PEPTIDYL-PROLYL CIS-TRANS ISOMERASE HP_0175-RELATED"/>
    <property type="match status" value="1"/>
</dbReference>
<dbReference type="PROSITE" id="PS01096">
    <property type="entry name" value="PPIC_PPIASE_1"/>
    <property type="match status" value="1"/>
</dbReference>
<feature type="domain" description="PpiC" evidence="9">
    <location>
        <begin position="119"/>
        <end position="221"/>
    </location>
</feature>
<comment type="similarity">
    <text evidence="2">Belongs to the PpiC/parvulin rotamase family.</text>
</comment>
<evidence type="ECO:0000256" key="1">
    <source>
        <dbReference type="ARBA" id="ARBA00000971"/>
    </source>
</evidence>
<dbReference type="Pfam" id="PF00639">
    <property type="entry name" value="Rotamase"/>
    <property type="match status" value="1"/>
</dbReference>
<evidence type="ECO:0000313" key="11">
    <source>
        <dbReference type="Proteomes" id="UP000008207"/>
    </source>
</evidence>
<evidence type="ECO:0000256" key="3">
    <source>
        <dbReference type="ARBA" id="ARBA00013194"/>
    </source>
</evidence>
<dbReference type="Gene3D" id="3.10.50.40">
    <property type="match status" value="1"/>
</dbReference>
<evidence type="ECO:0000256" key="8">
    <source>
        <dbReference type="PROSITE-ProRule" id="PRU00278"/>
    </source>
</evidence>
<dbReference type="Proteomes" id="UP000008207">
    <property type="component" value="Chromosome"/>
</dbReference>
<keyword evidence="8 10" id="KW-0413">Isomerase</keyword>
<dbReference type="SUPFAM" id="SSF109998">
    <property type="entry name" value="Triger factor/SurA peptide-binding domain-like"/>
    <property type="match status" value="1"/>
</dbReference>
<dbReference type="HOGENOM" id="CLU_034646_9_1_5"/>
<dbReference type="OrthoDB" id="196786at2"/>
<dbReference type="RefSeq" id="WP_015928796.1">
    <property type="nucleotide sequence ID" value="NC_011894.1"/>
</dbReference>
<evidence type="ECO:0000259" key="9">
    <source>
        <dbReference type="PROSITE" id="PS50198"/>
    </source>
</evidence>
<sequence length="277" mass="30438">MSACSIRTVPTAPKVPIRVNGVTISRAVISREVQNHPAPTPVAAWRAAALALVLREALAQEARRLGIRAEPATDAEGRRETEEEAGMRALVEREAVVPEPTEEECRRYYERNRARFRAPDLVEASHILFAARKDDATGYELARLNARTVVAMLKADPDTFEELARVHSACPSAELGGSLGQVTTGQTTPEFEAALLGMRPGETSSEPVETRYGFHVIRLGRRIDGCTLPFEAVRQRIAEYLSEAVRRRAQAQYVARLLAQARIEGIEIPAPGALNVH</sequence>
<name>B8IUP1_METNO</name>
<dbReference type="STRING" id="460265.Mnod_2124"/>